<feature type="transmembrane region" description="Helical" evidence="9">
    <location>
        <begin position="150"/>
        <end position="172"/>
    </location>
</feature>
<gene>
    <name evidence="11" type="ORF">QIT00_26670</name>
</gene>
<feature type="transmembrane region" description="Helical" evidence="9">
    <location>
        <begin position="216"/>
        <end position="234"/>
    </location>
</feature>
<evidence type="ECO:0000256" key="6">
    <source>
        <dbReference type="ARBA" id="ARBA00023136"/>
    </source>
</evidence>
<keyword evidence="2" id="KW-0813">Transport</keyword>
<evidence type="ECO:0000256" key="3">
    <source>
        <dbReference type="ARBA" id="ARBA00022475"/>
    </source>
</evidence>
<dbReference type="InterPro" id="IPR020846">
    <property type="entry name" value="MFS_dom"/>
</dbReference>
<keyword evidence="5 9" id="KW-1133">Transmembrane helix</keyword>
<evidence type="ECO:0000256" key="9">
    <source>
        <dbReference type="SAM" id="Phobius"/>
    </source>
</evidence>
<feature type="transmembrane region" description="Helical" evidence="9">
    <location>
        <begin position="354"/>
        <end position="371"/>
    </location>
</feature>
<feature type="transmembrane region" description="Helical" evidence="9">
    <location>
        <begin position="125"/>
        <end position="143"/>
    </location>
</feature>
<dbReference type="InterPro" id="IPR036259">
    <property type="entry name" value="MFS_trans_sf"/>
</dbReference>
<dbReference type="PROSITE" id="PS50850">
    <property type="entry name" value="MFS"/>
    <property type="match status" value="1"/>
</dbReference>
<reference evidence="11 12" key="1">
    <citation type="submission" date="2023-05" db="EMBL/GenBank/DDBJ databases">
        <title>Draft genome sequence of Streptomyces sp. B-S-A12 isolated from a cave soil in Thailand.</title>
        <authorList>
            <person name="Chamroensaksri N."/>
            <person name="Muangham S."/>
        </authorList>
    </citation>
    <scope>NUCLEOTIDE SEQUENCE [LARGE SCALE GENOMIC DNA]</scope>
    <source>
        <strain evidence="11 12">B-S-A12</strain>
    </source>
</reference>
<dbReference type="PANTHER" id="PTHR42718:SF46">
    <property type="entry name" value="BLR6921 PROTEIN"/>
    <property type="match status" value="1"/>
</dbReference>
<feature type="transmembrane region" description="Helical" evidence="9">
    <location>
        <begin position="418"/>
        <end position="440"/>
    </location>
</feature>
<evidence type="ECO:0000313" key="12">
    <source>
        <dbReference type="Proteomes" id="UP001237105"/>
    </source>
</evidence>
<dbReference type="Pfam" id="PF07690">
    <property type="entry name" value="MFS_1"/>
    <property type="match status" value="2"/>
</dbReference>
<comment type="caution">
    <text evidence="11">The sequence shown here is derived from an EMBL/GenBank/DDBJ whole genome shotgun (WGS) entry which is preliminary data.</text>
</comment>
<dbReference type="InterPro" id="IPR011701">
    <property type="entry name" value="MFS"/>
</dbReference>
<organism evidence="11 12">
    <name type="scientific">Streptomyces luteolus</name>
    <dbReference type="NCBI Taxonomy" id="3043615"/>
    <lineage>
        <taxon>Bacteria</taxon>
        <taxon>Bacillati</taxon>
        <taxon>Actinomycetota</taxon>
        <taxon>Actinomycetes</taxon>
        <taxon>Kitasatosporales</taxon>
        <taxon>Streptomycetaceae</taxon>
        <taxon>Streptomyces</taxon>
    </lineage>
</organism>
<evidence type="ECO:0000256" key="5">
    <source>
        <dbReference type="ARBA" id="ARBA00022989"/>
    </source>
</evidence>
<keyword evidence="6 9" id="KW-0472">Membrane</keyword>
<dbReference type="EMBL" id="JASCIS010000032">
    <property type="protein sequence ID" value="MDI3422092.1"/>
    <property type="molecule type" value="Genomic_DNA"/>
</dbReference>
<feature type="domain" description="Major facilitator superfamily (MFS) profile" evidence="10">
    <location>
        <begin position="30"/>
        <end position="476"/>
    </location>
</feature>
<dbReference type="PANTHER" id="PTHR42718">
    <property type="entry name" value="MAJOR FACILITATOR SUPERFAMILY MULTIDRUG TRANSPORTER MFSC"/>
    <property type="match status" value="1"/>
</dbReference>
<feature type="transmembrane region" description="Helical" evidence="9">
    <location>
        <begin position="284"/>
        <end position="308"/>
    </location>
</feature>
<feature type="transmembrane region" description="Helical" evidence="9">
    <location>
        <begin position="240"/>
        <end position="263"/>
    </location>
</feature>
<feature type="transmembrane region" description="Helical" evidence="9">
    <location>
        <begin position="65"/>
        <end position="85"/>
    </location>
</feature>
<feature type="transmembrane region" description="Helical" evidence="9">
    <location>
        <begin position="28"/>
        <end position="53"/>
    </location>
</feature>
<dbReference type="Proteomes" id="UP001237105">
    <property type="component" value="Unassembled WGS sequence"/>
</dbReference>
<sequence>MRDRVTDQRATPRPAAAESGGDTGPMPWALVAALTFAAVCAAIQQTAVVPLLPVLQQHLDSSLSAVTWAFTVSLLCGAVATPMVGRLGELYGIRRTAMTVLTLLAAGAVLAAATTSLPLLIAGRVLQGFSVAVIPAAIGIVRMNVPPQRLATAVGVLSATVGMGGGIGMLLTGGLSEAVGDYHSVFWAIAVLAVLAAIAVRLTVPAAAPTGTGRPDLVGGLLLTGALVALLVAISQGRAWGWTSGPVLGLLAAAVVLAVLWVYAEQRVPTPLVAISMLTHRASIGANVASLLLGFAMFANITLISAYVQAPEATGGFAASVLDVGVFLLPLTVLVVAVTPYAGRMAKVTGPGKVVALGGLITALSDLWLILVHDEPYAIYVGTAVLGIGIGLGYAAVGAMAIEHVAPEKAAAASGVNLLVRVVGGAVSGAAIAAVLAAHTTAGQVAEAGFRTGWTVAGATGVVAAVFAVLYSGRRPAADQ</sequence>
<dbReference type="Gene3D" id="1.20.1250.20">
    <property type="entry name" value="MFS general substrate transporter like domains"/>
    <property type="match status" value="2"/>
</dbReference>
<feature type="transmembrane region" description="Helical" evidence="9">
    <location>
        <begin position="377"/>
        <end position="397"/>
    </location>
</feature>
<feature type="transmembrane region" description="Helical" evidence="9">
    <location>
        <begin position="184"/>
        <end position="204"/>
    </location>
</feature>
<comment type="subcellular location">
    <subcellularLocation>
        <location evidence="1">Cell membrane</location>
        <topology evidence="1">Multi-pass membrane protein</topology>
    </subcellularLocation>
</comment>
<evidence type="ECO:0000256" key="7">
    <source>
        <dbReference type="ARBA" id="ARBA00023251"/>
    </source>
</evidence>
<protein>
    <submittedName>
        <fullName evidence="11">MFS transporter</fullName>
    </submittedName>
</protein>
<feature type="region of interest" description="Disordered" evidence="8">
    <location>
        <begin position="1"/>
        <end position="21"/>
    </location>
</feature>
<keyword evidence="7" id="KW-0046">Antibiotic resistance</keyword>
<evidence type="ECO:0000256" key="8">
    <source>
        <dbReference type="SAM" id="MobiDB-lite"/>
    </source>
</evidence>
<evidence type="ECO:0000313" key="11">
    <source>
        <dbReference type="EMBL" id="MDI3422092.1"/>
    </source>
</evidence>
<accession>A0ABT6T2I8</accession>
<name>A0ABT6T2I8_9ACTN</name>
<feature type="transmembrane region" description="Helical" evidence="9">
    <location>
        <begin position="452"/>
        <end position="471"/>
    </location>
</feature>
<evidence type="ECO:0000256" key="4">
    <source>
        <dbReference type="ARBA" id="ARBA00022692"/>
    </source>
</evidence>
<dbReference type="RefSeq" id="WP_282537954.1">
    <property type="nucleotide sequence ID" value="NZ_JASCIS010000032.1"/>
</dbReference>
<evidence type="ECO:0000256" key="2">
    <source>
        <dbReference type="ARBA" id="ARBA00022448"/>
    </source>
</evidence>
<feature type="transmembrane region" description="Helical" evidence="9">
    <location>
        <begin position="320"/>
        <end position="342"/>
    </location>
</feature>
<keyword evidence="4 9" id="KW-0812">Transmembrane</keyword>
<dbReference type="SUPFAM" id="SSF103473">
    <property type="entry name" value="MFS general substrate transporter"/>
    <property type="match status" value="2"/>
</dbReference>
<evidence type="ECO:0000256" key="1">
    <source>
        <dbReference type="ARBA" id="ARBA00004651"/>
    </source>
</evidence>
<feature type="transmembrane region" description="Helical" evidence="9">
    <location>
        <begin position="97"/>
        <end position="119"/>
    </location>
</feature>
<keyword evidence="12" id="KW-1185">Reference proteome</keyword>
<keyword evidence="3" id="KW-1003">Cell membrane</keyword>
<evidence type="ECO:0000259" key="10">
    <source>
        <dbReference type="PROSITE" id="PS50850"/>
    </source>
</evidence>
<proteinExistence type="predicted"/>